<feature type="non-terminal residue" evidence="1">
    <location>
        <position position="1"/>
    </location>
</feature>
<evidence type="ECO:0000313" key="1">
    <source>
        <dbReference type="EMBL" id="GAI09759.1"/>
    </source>
</evidence>
<reference evidence="1" key="1">
    <citation type="journal article" date="2014" name="Front. Microbiol.">
        <title>High frequency of phylogenetically diverse reductive dehalogenase-homologous genes in deep subseafloor sedimentary metagenomes.</title>
        <authorList>
            <person name="Kawai M."/>
            <person name="Futagami T."/>
            <person name="Toyoda A."/>
            <person name="Takaki Y."/>
            <person name="Nishi S."/>
            <person name="Hori S."/>
            <person name="Arai W."/>
            <person name="Tsubouchi T."/>
            <person name="Morono Y."/>
            <person name="Uchiyama I."/>
            <person name="Ito T."/>
            <person name="Fujiyama A."/>
            <person name="Inagaki F."/>
            <person name="Takami H."/>
        </authorList>
    </citation>
    <scope>NUCLEOTIDE SEQUENCE</scope>
    <source>
        <strain evidence="1">Expedition CK06-06</strain>
    </source>
</reference>
<gene>
    <name evidence="1" type="ORF">S06H3_17757</name>
</gene>
<organism evidence="1">
    <name type="scientific">marine sediment metagenome</name>
    <dbReference type="NCBI Taxonomy" id="412755"/>
    <lineage>
        <taxon>unclassified sequences</taxon>
        <taxon>metagenomes</taxon>
        <taxon>ecological metagenomes</taxon>
    </lineage>
</organism>
<comment type="caution">
    <text evidence="1">The sequence shown here is derived from an EMBL/GenBank/DDBJ whole genome shotgun (WGS) entry which is preliminary data.</text>
</comment>
<proteinExistence type="predicted"/>
<sequence>ESGFTSWHVQPSFSAAAVSRNAEDIRYSTNEANWRKHYMEKYPENLSGDPELRSAQLRGLWDKGIVRVWDEMPAAGITPSTRYTPGGYYFQYRDEKTGRFVKATEVISRLGW</sequence>
<protein>
    <submittedName>
        <fullName evidence="1">Uncharacterized protein</fullName>
    </submittedName>
</protein>
<dbReference type="EMBL" id="BARV01008907">
    <property type="protein sequence ID" value="GAI09759.1"/>
    <property type="molecule type" value="Genomic_DNA"/>
</dbReference>
<name>X1MTM8_9ZZZZ</name>
<dbReference type="AlphaFoldDB" id="X1MTM8"/>
<accession>X1MTM8</accession>